<dbReference type="EMBL" id="SFCI01001378">
    <property type="protein sequence ID" value="TFY75933.1"/>
    <property type="molecule type" value="Genomic_DNA"/>
</dbReference>
<keyword evidence="3" id="KW-1185">Reference proteome</keyword>
<proteinExistence type="predicted"/>
<dbReference type="Proteomes" id="UP000298061">
    <property type="component" value="Unassembled WGS sequence"/>
</dbReference>
<dbReference type="Pfam" id="PF18885">
    <property type="entry name" value="DUF5648"/>
    <property type="match status" value="1"/>
</dbReference>
<dbReference type="InterPro" id="IPR043708">
    <property type="entry name" value="DUF5648"/>
</dbReference>
<accession>A0A4Y9ZPI7</accession>
<comment type="caution">
    <text evidence="2">The sequence shown here is derived from an EMBL/GenBank/DDBJ whole genome shotgun (WGS) entry which is preliminary data.</text>
</comment>
<reference evidence="2 3" key="1">
    <citation type="submission" date="2019-02" db="EMBL/GenBank/DDBJ databases">
        <title>Genome sequencing of the rare red list fungi Hericium alpestre (H. flagellum).</title>
        <authorList>
            <person name="Buettner E."/>
            <person name="Kellner H."/>
        </authorList>
    </citation>
    <scope>NUCLEOTIDE SEQUENCE [LARGE SCALE GENOMIC DNA]</scope>
    <source>
        <strain evidence="2 3">DSM 108284</strain>
    </source>
</reference>
<evidence type="ECO:0000313" key="2">
    <source>
        <dbReference type="EMBL" id="TFY75933.1"/>
    </source>
</evidence>
<dbReference type="AlphaFoldDB" id="A0A4Y9ZPI7"/>
<organism evidence="2 3">
    <name type="scientific">Hericium alpestre</name>
    <dbReference type="NCBI Taxonomy" id="135208"/>
    <lineage>
        <taxon>Eukaryota</taxon>
        <taxon>Fungi</taxon>
        <taxon>Dikarya</taxon>
        <taxon>Basidiomycota</taxon>
        <taxon>Agaricomycotina</taxon>
        <taxon>Agaricomycetes</taxon>
        <taxon>Russulales</taxon>
        <taxon>Hericiaceae</taxon>
        <taxon>Hericium</taxon>
    </lineage>
</organism>
<name>A0A4Y9ZPI7_9AGAM</name>
<gene>
    <name evidence="2" type="ORF">EWM64_g8079</name>
</gene>
<dbReference type="OrthoDB" id="9971254at2759"/>
<feature type="domain" description="DUF5648" evidence="1">
    <location>
        <begin position="62"/>
        <end position="200"/>
    </location>
</feature>
<sequence length="203" mass="22220">MCKSPDGYGSSALHSNVKFLVAISVAVLFVSAALATPVQYRRVGNLEARQADCADPNAAVALLRALNPTSDDHFYTTNATEMEAFLANDGYSAQGITAFVFPTQFGTTVPLYRLFNPSMVDHFYTISESSRDAAASQHGYVYEGIQTYVYPPTDQVCGSVVLQEAFNSAVEDHFYTTNATEMEYDLTHHNYIEEGISAFVLPP</sequence>
<evidence type="ECO:0000259" key="1">
    <source>
        <dbReference type="Pfam" id="PF18885"/>
    </source>
</evidence>
<evidence type="ECO:0000313" key="3">
    <source>
        <dbReference type="Proteomes" id="UP000298061"/>
    </source>
</evidence>
<protein>
    <recommendedName>
        <fullName evidence="1">DUF5648 domain-containing protein</fullName>
    </recommendedName>
</protein>